<comment type="caution">
    <text evidence="1">The sequence shown here is derived from an EMBL/GenBank/DDBJ whole genome shotgun (WGS) entry which is preliminary data.</text>
</comment>
<dbReference type="Pfam" id="PF12953">
    <property type="entry name" value="DUF3842"/>
    <property type="match status" value="1"/>
</dbReference>
<accession>A0A9D2HKI2</accession>
<name>A0A9D2HKI2_9FIRM</name>
<sequence length="135" mass="14067">MKILVIDGQGGRMGKSVIEQLKKKWPDLEITAIGTNSLATSAMLKAGASAAATGENPILVNSRTADIIIGPIGIVMANSLLGEITPAMAEAVSSSPAFKILIPVNRCCHFIVGCGEQSLTAYISEVVDKVDELLS</sequence>
<dbReference type="EMBL" id="DWZA01000109">
    <property type="protein sequence ID" value="HJA72537.1"/>
    <property type="molecule type" value="Genomic_DNA"/>
</dbReference>
<dbReference type="AlphaFoldDB" id="A0A9D2HKI2"/>
<dbReference type="Proteomes" id="UP000823900">
    <property type="component" value="Unassembled WGS sequence"/>
</dbReference>
<protein>
    <submittedName>
        <fullName evidence="1">DUF3842 family protein</fullName>
    </submittedName>
</protein>
<gene>
    <name evidence="1" type="ORF">IAA07_13355</name>
</gene>
<reference evidence="1" key="1">
    <citation type="journal article" date="2021" name="PeerJ">
        <title>Extensive microbial diversity within the chicken gut microbiome revealed by metagenomics and culture.</title>
        <authorList>
            <person name="Gilroy R."/>
            <person name="Ravi A."/>
            <person name="Getino M."/>
            <person name="Pursley I."/>
            <person name="Horton D.L."/>
            <person name="Alikhan N.F."/>
            <person name="Baker D."/>
            <person name="Gharbi K."/>
            <person name="Hall N."/>
            <person name="Watson M."/>
            <person name="Adriaenssens E.M."/>
            <person name="Foster-Nyarko E."/>
            <person name="Jarju S."/>
            <person name="Secka A."/>
            <person name="Antonio M."/>
            <person name="Oren A."/>
            <person name="Chaudhuri R.R."/>
            <person name="La Ragione R."/>
            <person name="Hildebrand F."/>
            <person name="Pallen M.J."/>
        </authorList>
    </citation>
    <scope>NUCLEOTIDE SEQUENCE</scope>
    <source>
        <strain evidence="1">CHK178-16964</strain>
    </source>
</reference>
<evidence type="ECO:0000313" key="1">
    <source>
        <dbReference type="EMBL" id="HJA72537.1"/>
    </source>
</evidence>
<evidence type="ECO:0000313" key="2">
    <source>
        <dbReference type="Proteomes" id="UP000823900"/>
    </source>
</evidence>
<dbReference type="InterPro" id="IPR024208">
    <property type="entry name" value="DUF3842"/>
</dbReference>
<organism evidence="1 2">
    <name type="scientific">Candidatus Lachnoclostridium stercoravium</name>
    <dbReference type="NCBI Taxonomy" id="2838633"/>
    <lineage>
        <taxon>Bacteria</taxon>
        <taxon>Bacillati</taxon>
        <taxon>Bacillota</taxon>
        <taxon>Clostridia</taxon>
        <taxon>Lachnospirales</taxon>
        <taxon>Lachnospiraceae</taxon>
    </lineage>
</organism>
<proteinExistence type="predicted"/>
<reference evidence="1" key="2">
    <citation type="submission" date="2021-04" db="EMBL/GenBank/DDBJ databases">
        <authorList>
            <person name="Gilroy R."/>
        </authorList>
    </citation>
    <scope>NUCLEOTIDE SEQUENCE</scope>
    <source>
        <strain evidence="1">CHK178-16964</strain>
    </source>
</reference>